<organism evidence="1">
    <name type="scientific">Lepeophtheirus salmonis</name>
    <name type="common">Salmon louse</name>
    <name type="synonym">Caligus salmonis</name>
    <dbReference type="NCBI Taxonomy" id="72036"/>
    <lineage>
        <taxon>Eukaryota</taxon>
        <taxon>Metazoa</taxon>
        <taxon>Ecdysozoa</taxon>
        <taxon>Arthropoda</taxon>
        <taxon>Crustacea</taxon>
        <taxon>Multicrustacea</taxon>
        <taxon>Hexanauplia</taxon>
        <taxon>Copepoda</taxon>
        <taxon>Siphonostomatoida</taxon>
        <taxon>Caligidae</taxon>
        <taxon>Lepeophtheirus</taxon>
    </lineage>
</organism>
<accession>A0A0K2UMI6</accession>
<evidence type="ECO:0000313" key="1">
    <source>
        <dbReference type="EMBL" id="CDW39077.1"/>
    </source>
</evidence>
<dbReference type="AlphaFoldDB" id="A0A0K2UMI6"/>
<name>A0A0K2UMI6_LEPSM</name>
<reference evidence="1" key="1">
    <citation type="submission" date="2014-05" db="EMBL/GenBank/DDBJ databases">
        <authorList>
            <person name="Chronopoulou M."/>
        </authorList>
    </citation>
    <scope>NUCLEOTIDE SEQUENCE</scope>
    <source>
        <tissue evidence="1">Whole organism</tissue>
    </source>
</reference>
<sequence length="86" mass="9893">MFIECNITLSIANHPTFKKVMEKYTGKPIPSRGSIIKLMEDVGTDGIYRNTYKNVLSHPHQMTIKLSVKSIKYLLISKWNSEFCTI</sequence>
<dbReference type="EMBL" id="HACA01021716">
    <property type="protein sequence ID" value="CDW39077.1"/>
    <property type="molecule type" value="Transcribed_RNA"/>
</dbReference>
<protein>
    <submittedName>
        <fullName evidence="1">Putative LOC100899379 [Metaseiulus occidentalis]</fullName>
    </submittedName>
</protein>
<proteinExistence type="predicted"/>